<gene>
    <name evidence="1" type="ORF">HFQ381_LOCUS34001</name>
</gene>
<dbReference type="AlphaFoldDB" id="A0A821CR83"/>
<dbReference type="Gene3D" id="2.120.10.30">
    <property type="entry name" value="TolB, C-terminal domain"/>
    <property type="match status" value="1"/>
</dbReference>
<organism evidence="1 2">
    <name type="scientific">Rotaria socialis</name>
    <dbReference type="NCBI Taxonomy" id="392032"/>
    <lineage>
        <taxon>Eukaryota</taxon>
        <taxon>Metazoa</taxon>
        <taxon>Spiralia</taxon>
        <taxon>Gnathifera</taxon>
        <taxon>Rotifera</taxon>
        <taxon>Eurotatoria</taxon>
        <taxon>Bdelloidea</taxon>
        <taxon>Philodinida</taxon>
        <taxon>Philodinidae</taxon>
        <taxon>Rotaria</taxon>
    </lineage>
</organism>
<accession>A0A821CR83</accession>
<protein>
    <submittedName>
        <fullName evidence="1">Uncharacterized protein</fullName>
    </submittedName>
</protein>
<feature type="non-terminal residue" evidence="1">
    <location>
        <position position="1"/>
    </location>
</feature>
<dbReference type="SUPFAM" id="SSF101898">
    <property type="entry name" value="NHL repeat"/>
    <property type="match status" value="1"/>
</dbReference>
<reference evidence="1" key="1">
    <citation type="submission" date="2021-02" db="EMBL/GenBank/DDBJ databases">
        <authorList>
            <person name="Nowell W R."/>
        </authorList>
    </citation>
    <scope>NUCLEOTIDE SEQUENCE</scope>
</reference>
<dbReference type="InterPro" id="IPR011042">
    <property type="entry name" value="6-blade_b-propeller_TolB-like"/>
</dbReference>
<proteinExistence type="predicted"/>
<evidence type="ECO:0000313" key="1">
    <source>
        <dbReference type="EMBL" id="CAF4611370.1"/>
    </source>
</evidence>
<comment type="caution">
    <text evidence="1">The sequence shown here is derived from an EMBL/GenBank/DDBJ whole genome shotgun (WGS) entry which is preliminary data.</text>
</comment>
<sequence>GESGLAGSWSYELNHPTVVMFDQFDNMFILDTGNKRIQKWAPESTYGITVALLTGFTDPRGMSFDTYGSLVVADRKINGTGVNLLLNQIVSFSMLCRMYNFVSIRAIAANSFNSFLKSL</sequence>
<evidence type="ECO:0000313" key="2">
    <source>
        <dbReference type="Proteomes" id="UP000663851"/>
    </source>
</evidence>
<dbReference type="EMBL" id="CAJOBO010012625">
    <property type="protein sequence ID" value="CAF4611370.1"/>
    <property type="molecule type" value="Genomic_DNA"/>
</dbReference>
<dbReference type="Proteomes" id="UP000663851">
    <property type="component" value="Unassembled WGS sequence"/>
</dbReference>
<name>A0A821CR83_9BILA</name>